<dbReference type="OrthoDB" id="2413011at2"/>
<proteinExistence type="predicted"/>
<keyword evidence="1" id="KW-0812">Transmembrane</keyword>
<name>A0A418IK53_STAXY</name>
<dbReference type="AlphaFoldDB" id="A0A418IK53"/>
<dbReference type="RefSeq" id="WP_017722400.1">
    <property type="nucleotide sequence ID" value="NZ_CABIWF010000001.1"/>
</dbReference>
<gene>
    <name evidence="2" type="ORF">BU097_13555</name>
</gene>
<comment type="caution">
    <text evidence="2">The sequence shown here is derived from an EMBL/GenBank/DDBJ whole genome shotgun (WGS) entry which is preliminary data.</text>
</comment>
<keyword evidence="3" id="KW-1185">Reference proteome</keyword>
<evidence type="ECO:0000313" key="2">
    <source>
        <dbReference type="EMBL" id="RIN07485.1"/>
    </source>
</evidence>
<feature type="transmembrane region" description="Helical" evidence="1">
    <location>
        <begin position="58"/>
        <end position="79"/>
    </location>
</feature>
<evidence type="ECO:0000256" key="1">
    <source>
        <dbReference type="SAM" id="Phobius"/>
    </source>
</evidence>
<feature type="transmembrane region" description="Helical" evidence="1">
    <location>
        <begin position="34"/>
        <end position="51"/>
    </location>
</feature>
<dbReference type="EMBL" id="QXUL01000102">
    <property type="protein sequence ID" value="RIN07485.1"/>
    <property type="molecule type" value="Genomic_DNA"/>
</dbReference>
<protein>
    <submittedName>
        <fullName evidence="2">Uncharacterized protein</fullName>
    </submittedName>
</protein>
<organism evidence="2 3">
    <name type="scientific">Staphylococcus xylosus</name>
    <dbReference type="NCBI Taxonomy" id="1288"/>
    <lineage>
        <taxon>Bacteria</taxon>
        <taxon>Bacillati</taxon>
        <taxon>Bacillota</taxon>
        <taxon>Bacilli</taxon>
        <taxon>Bacillales</taxon>
        <taxon>Staphylococcaceae</taxon>
        <taxon>Staphylococcus</taxon>
    </lineage>
</organism>
<reference evidence="2 3" key="1">
    <citation type="journal article" date="2016" name="Front. Microbiol.">
        <title>Comprehensive Phylogenetic Analysis of Bovine Non-aureus Staphylococci Species Based on Whole-Genome Sequencing.</title>
        <authorList>
            <person name="Naushad S."/>
            <person name="Barkema H.W."/>
            <person name="Luby C."/>
            <person name="Condas L.A."/>
            <person name="Nobrega D.B."/>
            <person name="Carson D.A."/>
            <person name="De Buck J."/>
        </authorList>
    </citation>
    <scope>NUCLEOTIDE SEQUENCE [LARGE SCALE GENOMIC DNA]</scope>
    <source>
        <strain evidence="2 3">SNUC 102</strain>
    </source>
</reference>
<dbReference type="Proteomes" id="UP000285567">
    <property type="component" value="Unassembled WGS sequence"/>
</dbReference>
<keyword evidence="1" id="KW-1133">Transmembrane helix</keyword>
<evidence type="ECO:0000313" key="3">
    <source>
        <dbReference type="Proteomes" id="UP000285567"/>
    </source>
</evidence>
<sequence>MKYATTLLSLFLSLITLATPLLVVNKVLEGNLPILAGGLFILGVILINIYAGIRGDRIANLFALCVSIFSFILLSYPLWKPFVIGFLYY</sequence>
<accession>A0A418IK53</accession>
<keyword evidence="1" id="KW-0472">Membrane</keyword>